<reference evidence="10" key="1">
    <citation type="journal article" date="2019" name="Int. J. Syst. Evol. Microbiol.">
        <title>The Global Catalogue of Microorganisms (GCM) 10K type strain sequencing project: providing services to taxonomists for standard genome sequencing and annotation.</title>
        <authorList>
            <consortium name="The Broad Institute Genomics Platform"/>
            <consortium name="The Broad Institute Genome Sequencing Center for Infectious Disease"/>
            <person name="Wu L."/>
            <person name="Ma J."/>
        </authorList>
    </citation>
    <scope>NUCLEOTIDE SEQUENCE [LARGE SCALE GENOMIC DNA]</scope>
    <source>
        <strain evidence="10">KCTC 22228</strain>
    </source>
</reference>
<comment type="caution">
    <text evidence="9">The sequence shown here is derived from an EMBL/GenBank/DDBJ whole genome shotgun (WGS) entry which is preliminary data.</text>
</comment>
<dbReference type="PRINTS" id="PR00260">
    <property type="entry name" value="CHEMTRNSDUCR"/>
</dbReference>
<evidence type="ECO:0000256" key="3">
    <source>
        <dbReference type="ARBA" id="ARBA00029447"/>
    </source>
</evidence>
<evidence type="ECO:0000313" key="10">
    <source>
        <dbReference type="Proteomes" id="UP000653056"/>
    </source>
</evidence>
<organism evidence="9 10">
    <name type="scientific">Litchfieldella qijiaojingensis</name>
    <dbReference type="NCBI Taxonomy" id="980347"/>
    <lineage>
        <taxon>Bacteria</taxon>
        <taxon>Pseudomonadati</taxon>
        <taxon>Pseudomonadota</taxon>
        <taxon>Gammaproteobacteria</taxon>
        <taxon>Oceanospirillales</taxon>
        <taxon>Halomonadaceae</taxon>
        <taxon>Litchfieldella</taxon>
    </lineage>
</organism>
<dbReference type="Pfam" id="PF00015">
    <property type="entry name" value="MCPsignal"/>
    <property type="match status" value="1"/>
</dbReference>
<dbReference type="InterPro" id="IPR051310">
    <property type="entry name" value="MCP_chemotaxis"/>
</dbReference>
<evidence type="ECO:0000256" key="5">
    <source>
        <dbReference type="SAM" id="Coils"/>
    </source>
</evidence>
<feature type="coiled-coil region" evidence="5">
    <location>
        <begin position="480"/>
        <end position="507"/>
    </location>
</feature>
<evidence type="ECO:0000256" key="6">
    <source>
        <dbReference type="SAM" id="MobiDB-lite"/>
    </source>
</evidence>
<protein>
    <submittedName>
        <fullName evidence="9">Chemotaxis protein</fullName>
    </submittedName>
</protein>
<keyword evidence="10" id="KW-1185">Reference proteome</keyword>
<feature type="domain" description="Methyl-accepting transducer" evidence="8">
    <location>
        <begin position="276"/>
        <end position="491"/>
    </location>
</feature>
<keyword evidence="2 4" id="KW-0807">Transducer</keyword>
<dbReference type="Proteomes" id="UP000653056">
    <property type="component" value="Unassembled WGS sequence"/>
</dbReference>
<evidence type="ECO:0000256" key="7">
    <source>
        <dbReference type="SAM" id="Phobius"/>
    </source>
</evidence>
<dbReference type="PROSITE" id="PS50111">
    <property type="entry name" value="CHEMOTAXIS_TRANSDUC_2"/>
    <property type="match status" value="1"/>
</dbReference>
<keyword evidence="1" id="KW-0145">Chemotaxis</keyword>
<dbReference type="SMART" id="SM00283">
    <property type="entry name" value="MA"/>
    <property type="match status" value="1"/>
</dbReference>
<accession>A0ABQ2Z909</accession>
<dbReference type="InterPro" id="IPR004089">
    <property type="entry name" value="MCPsignal_dom"/>
</dbReference>
<dbReference type="PANTHER" id="PTHR43531:SF11">
    <property type="entry name" value="METHYL-ACCEPTING CHEMOTAXIS PROTEIN 3"/>
    <property type="match status" value="1"/>
</dbReference>
<comment type="similarity">
    <text evidence="3">Belongs to the methyl-accepting chemotaxis (MCP) protein family.</text>
</comment>
<evidence type="ECO:0000256" key="1">
    <source>
        <dbReference type="ARBA" id="ARBA00022500"/>
    </source>
</evidence>
<keyword evidence="7" id="KW-0472">Membrane</keyword>
<keyword evidence="7" id="KW-1133">Transmembrane helix</keyword>
<feature type="region of interest" description="Disordered" evidence="6">
    <location>
        <begin position="530"/>
        <end position="553"/>
    </location>
</feature>
<feature type="transmembrane region" description="Helical" evidence="7">
    <location>
        <begin position="12"/>
        <end position="31"/>
    </location>
</feature>
<dbReference type="SUPFAM" id="SSF58104">
    <property type="entry name" value="Methyl-accepting chemotaxis protein (MCP) signaling domain"/>
    <property type="match status" value="1"/>
</dbReference>
<dbReference type="PANTHER" id="PTHR43531">
    <property type="entry name" value="PROTEIN ICFG"/>
    <property type="match status" value="1"/>
</dbReference>
<dbReference type="Gene3D" id="1.10.287.950">
    <property type="entry name" value="Methyl-accepting chemotaxis protein"/>
    <property type="match status" value="1"/>
</dbReference>
<evidence type="ECO:0000256" key="2">
    <source>
        <dbReference type="ARBA" id="ARBA00023224"/>
    </source>
</evidence>
<sequence>MFRSLKLRTRLGLGFGALVLALVGITIFSIWQMREYSHQVSRIGAIYAPAQGLLLNADRDAHQALVAERSLLSLTPGSDGFESQLAAHAENIEQTRDRMERYAVMVDTASSHALMQTFRSLFETWEQDTRNFVDTLSNARWQSQRQVLAQDSLTTLDDKFNDMRGVIDVLGEDLSELIEAEMQEAQFNYEYAFWLLVCVGSGVVLLAVCLGFLITRGIMKELGGEPVYARDIIGKIAAGNLNVEVTTRKGDSDSLLAAARDMAVKLREVVGEVTGAVRNVASGSQEMAAASEQLSQGATEQAASAEEASSSMEQMTANIKQNADNATQTESIARDTASDAETSGRAVAEAVGAMETIAEKILIVQEIARQTDLLALNAAVEAARAGEHGRGFAVVAAEVRKLAERSQAASLEISGLSGDTVKAARSAGDMLTKLVPDIQKSAELIAEISAASREQDAGASQVNTAILQLDKVTQQNTSAAEEVSATAEELSRQAEQLQAAIAYFRVDEQARPAALPASGVRPVAKPAASNALATTARAPRARQEKASGGFVLDMSETDDALDVEFERSESA</sequence>
<keyword evidence="7" id="KW-0812">Transmembrane</keyword>
<name>A0ABQ2Z909_9GAMM</name>
<keyword evidence="5" id="KW-0175">Coiled coil</keyword>
<evidence type="ECO:0000259" key="8">
    <source>
        <dbReference type="PROSITE" id="PS50111"/>
    </source>
</evidence>
<feature type="compositionally biased region" description="Low complexity" evidence="6">
    <location>
        <begin position="298"/>
        <end position="317"/>
    </location>
</feature>
<evidence type="ECO:0000256" key="4">
    <source>
        <dbReference type="PROSITE-ProRule" id="PRU00284"/>
    </source>
</evidence>
<gene>
    <name evidence="9" type="primary">mcp34H-6</name>
    <name evidence="9" type="ORF">GCM10007160_40240</name>
</gene>
<dbReference type="EMBL" id="BMXS01000032">
    <property type="protein sequence ID" value="GGY08835.1"/>
    <property type="molecule type" value="Genomic_DNA"/>
</dbReference>
<feature type="transmembrane region" description="Helical" evidence="7">
    <location>
        <begin position="191"/>
        <end position="214"/>
    </location>
</feature>
<evidence type="ECO:0000313" key="9">
    <source>
        <dbReference type="EMBL" id="GGY08835.1"/>
    </source>
</evidence>
<feature type="compositionally biased region" description="Polar residues" evidence="6">
    <location>
        <begin position="318"/>
        <end position="331"/>
    </location>
</feature>
<proteinExistence type="inferred from homology"/>
<dbReference type="InterPro" id="IPR004090">
    <property type="entry name" value="Chemotax_Me-accpt_rcpt"/>
</dbReference>
<dbReference type="RefSeq" id="WP_189472454.1">
    <property type="nucleotide sequence ID" value="NZ_BMXS01000032.1"/>
</dbReference>
<feature type="region of interest" description="Disordered" evidence="6">
    <location>
        <begin position="288"/>
        <end position="342"/>
    </location>
</feature>